<sequence length="127" mass="14434">MIFKGSSMTKGQIESKISEVISKFEIEQMGRGPEKIRTIILQDLILIRLKGFLSMSEKKLAHNKDGVELIKKVRTSLFENAREELEEAVKSVIDVNIVSTYSDVSTKTGEKIIAIILDQDIEEFFKK</sequence>
<dbReference type="Pfam" id="PF10057">
    <property type="entry name" value="MpsC"/>
    <property type="match status" value="1"/>
</dbReference>
<accession>A0A645APY5</accession>
<feature type="domain" description="Na+-translocating membrane potential-generating system MpsC" evidence="1">
    <location>
        <begin position="9"/>
        <end position="119"/>
    </location>
</feature>
<gene>
    <name evidence="2" type="ORF">SDC9_101942</name>
</gene>
<comment type="caution">
    <text evidence="2">The sequence shown here is derived from an EMBL/GenBank/DDBJ whole genome shotgun (WGS) entry which is preliminary data.</text>
</comment>
<protein>
    <recommendedName>
        <fullName evidence="1">Na+-translocating membrane potential-generating system MpsC domain-containing protein</fullName>
    </recommendedName>
</protein>
<evidence type="ECO:0000259" key="1">
    <source>
        <dbReference type="Pfam" id="PF10057"/>
    </source>
</evidence>
<proteinExistence type="predicted"/>
<dbReference type="EMBL" id="VSSQ01015136">
    <property type="protein sequence ID" value="MPM55149.1"/>
    <property type="molecule type" value="Genomic_DNA"/>
</dbReference>
<name>A0A645APY5_9ZZZZ</name>
<dbReference type="InterPro" id="IPR018745">
    <property type="entry name" value="MpsC"/>
</dbReference>
<evidence type="ECO:0000313" key="2">
    <source>
        <dbReference type="EMBL" id="MPM55149.1"/>
    </source>
</evidence>
<reference evidence="2" key="1">
    <citation type="submission" date="2019-08" db="EMBL/GenBank/DDBJ databases">
        <authorList>
            <person name="Kucharzyk K."/>
            <person name="Murdoch R.W."/>
            <person name="Higgins S."/>
            <person name="Loffler F."/>
        </authorList>
    </citation>
    <scope>NUCLEOTIDE SEQUENCE</scope>
</reference>
<dbReference type="AlphaFoldDB" id="A0A645APY5"/>
<organism evidence="2">
    <name type="scientific">bioreactor metagenome</name>
    <dbReference type="NCBI Taxonomy" id="1076179"/>
    <lineage>
        <taxon>unclassified sequences</taxon>
        <taxon>metagenomes</taxon>
        <taxon>ecological metagenomes</taxon>
    </lineage>
</organism>